<reference evidence="1" key="2">
    <citation type="submission" date="2025-09" db="UniProtKB">
        <authorList>
            <consortium name="EnsemblPlants"/>
        </authorList>
    </citation>
    <scope>IDENTIFICATION</scope>
</reference>
<sequence>MYRQFVNLIMHDQRSTLYSMRRLGIIPHLFHESPASDAQVAAANKKGCLSRISSCNHLPRPDINFALQPKMADVTPMHFFSLLRGQGDGCVMFTAPFGLTTVYDVAMQSVIAMPQANFSKPSDSIALSMTPRGDHYQLYVMGRAGVNGSFEVFNYCRAGAPTVGGERWWSWDPLPSPPQVEPYLHGSRMCPSAAAVLDETTICVSSIDGGAYTFDTVKCLWRQAGSWVLPFQGAAEYVPELGLWFGLEATCGGSPHHRLCAFDLSLSWPPVVQHAWDYLDDGLPDHWVPLKRHLVNLGSGRFCIATSFRAEVKHAVIAYGFSSDEEQVEIDEYTEATLLTGVDVVRCGSGALEMIKHKSRLYDIEGMNIRCVL</sequence>
<dbReference type="Proteomes" id="UP001732700">
    <property type="component" value="Chromosome 2A"/>
</dbReference>
<evidence type="ECO:0000313" key="2">
    <source>
        <dbReference type="Proteomes" id="UP001732700"/>
    </source>
</evidence>
<evidence type="ECO:0000313" key="1">
    <source>
        <dbReference type="EnsemblPlants" id="AVESA.00010b.r2.2AG0222580.1.CDS.1"/>
    </source>
</evidence>
<accession>A0ACD5UB93</accession>
<organism evidence="1 2">
    <name type="scientific">Avena sativa</name>
    <name type="common">Oat</name>
    <dbReference type="NCBI Taxonomy" id="4498"/>
    <lineage>
        <taxon>Eukaryota</taxon>
        <taxon>Viridiplantae</taxon>
        <taxon>Streptophyta</taxon>
        <taxon>Embryophyta</taxon>
        <taxon>Tracheophyta</taxon>
        <taxon>Spermatophyta</taxon>
        <taxon>Magnoliopsida</taxon>
        <taxon>Liliopsida</taxon>
        <taxon>Poales</taxon>
        <taxon>Poaceae</taxon>
        <taxon>BOP clade</taxon>
        <taxon>Pooideae</taxon>
        <taxon>Poodae</taxon>
        <taxon>Poeae</taxon>
        <taxon>Poeae Chloroplast Group 1 (Aveneae type)</taxon>
        <taxon>Aveninae</taxon>
        <taxon>Avena</taxon>
    </lineage>
</organism>
<dbReference type="EnsemblPlants" id="AVESA.00010b.r2.2AG0222580.1">
    <property type="protein sequence ID" value="AVESA.00010b.r2.2AG0222580.1.CDS.1"/>
    <property type="gene ID" value="AVESA.00010b.r2.2AG0222580"/>
</dbReference>
<keyword evidence="2" id="KW-1185">Reference proteome</keyword>
<protein>
    <submittedName>
        <fullName evidence="1">Uncharacterized protein</fullName>
    </submittedName>
</protein>
<reference evidence="1" key="1">
    <citation type="submission" date="2021-05" db="EMBL/GenBank/DDBJ databases">
        <authorList>
            <person name="Scholz U."/>
            <person name="Mascher M."/>
            <person name="Fiebig A."/>
        </authorList>
    </citation>
    <scope>NUCLEOTIDE SEQUENCE [LARGE SCALE GENOMIC DNA]</scope>
</reference>
<name>A0ACD5UB93_AVESA</name>
<proteinExistence type="predicted"/>